<dbReference type="SMART" id="SM00229">
    <property type="entry name" value="RasGEFN"/>
    <property type="match status" value="1"/>
</dbReference>
<feature type="compositionally biased region" description="Low complexity" evidence="5">
    <location>
        <begin position="310"/>
        <end position="319"/>
    </location>
</feature>
<feature type="compositionally biased region" description="Low complexity" evidence="5">
    <location>
        <begin position="721"/>
        <end position="753"/>
    </location>
</feature>
<gene>
    <name evidence="10" type="ORF">EMPS_02107</name>
</gene>
<dbReference type="GO" id="GO:0005085">
    <property type="term" value="F:guanyl-nucleotide exchange factor activity"/>
    <property type="evidence" value="ECO:0007669"/>
    <property type="project" value="UniProtKB-KW"/>
</dbReference>
<dbReference type="PROSITE" id="PS01159">
    <property type="entry name" value="WW_DOMAIN_1"/>
    <property type="match status" value="1"/>
</dbReference>
<organism evidence="10 11">
    <name type="scientific">Entomortierella parvispora</name>
    <dbReference type="NCBI Taxonomy" id="205924"/>
    <lineage>
        <taxon>Eukaryota</taxon>
        <taxon>Fungi</taxon>
        <taxon>Fungi incertae sedis</taxon>
        <taxon>Mucoromycota</taxon>
        <taxon>Mortierellomycotina</taxon>
        <taxon>Mortierellomycetes</taxon>
        <taxon>Mortierellales</taxon>
        <taxon>Mortierellaceae</taxon>
        <taxon>Entomortierella</taxon>
    </lineage>
</organism>
<dbReference type="InterPro" id="IPR001895">
    <property type="entry name" value="RASGEF_cat_dom"/>
</dbReference>
<dbReference type="InterPro" id="IPR036028">
    <property type="entry name" value="SH3-like_dom_sf"/>
</dbReference>
<dbReference type="SUPFAM" id="SSF51045">
    <property type="entry name" value="WW domain"/>
    <property type="match status" value="1"/>
</dbReference>
<dbReference type="Pfam" id="PF25006">
    <property type="entry name" value="DUF7783"/>
    <property type="match status" value="1"/>
</dbReference>
<dbReference type="InterPro" id="IPR057827">
    <property type="entry name" value="WW_fungi"/>
</dbReference>
<dbReference type="Proteomes" id="UP000827284">
    <property type="component" value="Unassembled WGS sequence"/>
</dbReference>
<dbReference type="SUPFAM" id="SSF48366">
    <property type="entry name" value="Ras GEF"/>
    <property type="match status" value="1"/>
</dbReference>
<dbReference type="InterPro" id="IPR008937">
    <property type="entry name" value="Ras-like_GEF"/>
</dbReference>
<feature type="region of interest" description="Disordered" evidence="5">
    <location>
        <begin position="464"/>
        <end position="517"/>
    </location>
</feature>
<dbReference type="PRINTS" id="PR00452">
    <property type="entry name" value="SH3DOMAIN"/>
</dbReference>
<feature type="domain" description="Ras-GEF" evidence="7">
    <location>
        <begin position="1028"/>
        <end position="1265"/>
    </location>
</feature>
<dbReference type="PROSITE" id="PS50020">
    <property type="entry name" value="WW_DOMAIN_2"/>
    <property type="match status" value="1"/>
</dbReference>
<evidence type="ECO:0000256" key="5">
    <source>
        <dbReference type="SAM" id="MobiDB-lite"/>
    </source>
</evidence>
<feature type="region of interest" description="Disordered" evidence="5">
    <location>
        <begin position="89"/>
        <end position="133"/>
    </location>
</feature>
<dbReference type="Pfam" id="PF00617">
    <property type="entry name" value="RasGEF"/>
    <property type="match status" value="1"/>
</dbReference>
<reference evidence="10" key="2">
    <citation type="journal article" date="2022" name="Microbiol. Resour. Announc.">
        <title>Whole-Genome Sequence of Entomortierella parvispora E1425, a Mucoromycotan Fungus Associated with Burkholderiaceae-Related Endosymbiotic Bacteria.</title>
        <authorList>
            <person name="Herlambang A."/>
            <person name="Guo Y."/>
            <person name="Takashima Y."/>
            <person name="Narisawa K."/>
            <person name="Ohta H."/>
            <person name="Nishizawa T."/>
        </authorList>
    </citation>
    <scope>NUCLEOTIDE SEQUENCE</scope>
    <source>
        <strain evidence="10">E1425</strain>
    </source>
</reference>
<dbReference type="PANTHER" id="PTHR23113:SF368">
    <property type="entry name" value="CELL DIVISION CONTROL PROTEIN 25"/>
    <property type="match status" value="1"/>
</dbReference>
<comment type="caution">
    <text evidence="10">The sequence shown here is derived from an EMBL/GenBank/DDBJ whole genome shotgun (WGS) entry which is preliminary data.</text>
</comment>
<dbReference type="GO" id="GO:0005886">
    <property type="term" value="C:plasma membrane"/>
    <property type="evidence" value="ECO:0007669"/>
    <property type="project" value="TreeGrafter"/>
</dbReference>
<dbReference type="SMART" id="SM00326">
    <property type="entry name" value="SH3"/>
    <property type="match status" value="1"/>
</dbReference>
<keyword evidence="2 3" id="KW-0344">Guanine-nucleotide releasing factor</keyword>
<feature type="region of interest" description="Disordered" evidence="5">
    <location>
        <begin position="182"/>
        <end position="337"/>
    </location>
</feature>
<dbReference type="Gene3D" id="2.30.30.40">
    <property type="entry name" value="SH3 Domains"/>
    <property type="match status" value="1"/>
</dbReference>
<dbReference type="CDD" id="cd00201">
    <property type="entry name" value="WW"/>
    <property type="match status" value="1"/>
</dbReference>
<feature type="compositionally biased region" description="Polar residues" evidence="5">
    <location>
        <begin position="685"/>
        <end position="711"/>
    </location>
</feature>
<keyword evidence="1 4" id="KW-0728">SH3 domain</keyword>
<dbReference type="PANTHER" id="PTHR23113">
    <property type="entry name" value="GUANINE NUCLEOTIDE EXCHANGE FACTOR"/>
    <property type="match status" value="1"/>
</dbReference>
<evidence type="ECO:0000259" key="7">
    <source>
        <dbReference type="PROSITE" id="PS50009"/>
    </source>
</evidence>
<dbReference type="InterPro" id="IPR056685">
    <property type="entry name" value="DUF7783"/>
</dbReference>
<dbReference type="Gene3D" id="1.20.870.10">
    <property type="entry name" value="Son of sevenless (SoS) protein Chain: S domain 1"/>
    <property type="match status" value="1"/>
</dbReference>
<protein>
    <submittedName>
        <fullName evidence="10">Son of sevenless</fullName>
    </submittedName>
</protein>
<dbReference type="SUPFAM" id="SSF50044">
    <property type="entry name" value="SH3-domain"/>
    <property type="match status" value="1"/>
</dbReference>
<dbReference type="OrthoDB" id="546434at2759"/>
<dbReference type="Pfam" id="PF00618">
    <property type="entry name" value="RasGEF_N"/>
    <property type="match status" value="1"/>
</dbReference>
<keyword evidence="11" id="KW-1185">Reference proteome</keyword>
<dbReference type="InterPro" id="IPR001452">
    <property type="entry name" value="SH3_domain"/>
</dbReference>
<feature type="compositionally biased region" description="Acidic residues" evidence="5">
    <location>
        <begin position="89"/>
        <end position="103"/>
    </location>
</feature>
<feature type="compositionally biased region" description="Basic and acidic residues" evidence="5">
    <location>
        <begin position="185"/>
        <end position="198"/>
    </location>
</feature>
<dbReference type="InterPro" id="IPR023578">
    <property type="entry name" value="Ras_GEF_dom_sf"/>
</dbReference>
<dbReference type="InterPro" id="IPR001202">
    <property type="entry name" value="WW_dom"/>
</dbReference>
<feature type="region of interest" description="Disordered" evidence="5">
    <location>
        <begin position="670"/>
        <end position="753"/>
    </location>
</feature>
<accession>A0A9P3LTB2</accession>
<feature type="domain" description="WW" evidence="8">
    <location>
        <begin position="143"/>
        <end position="170"/>
    </location>
</feature>
<feature type="domain" description="N-terminal Ras-GEF" evidence="9">
    <location>
        <begin position="860"/>
        <end position="993"/>
    </location>
</feature>
<name>A0A9P3LTB2_9FUNG</name>
<dbReference type="EMBL" id="BQFW01000003">
    <property type="protein sequence ID" value="GJJ69759.1"/>
    <property type="molecule type" value="Genomic_DNA"/>
</dbReference>
<feature type="compositionally biased region" description="Low complexity" evidence="5">
    <location>
        <begin position="213"/>
        <end position="226"/>
    </location>
</feature>
<dbReference type="CDD" id="cd00155">
    <property type="entry name" value="RasGEF"/>
    <property type="match status" value="1"/>
</dbReference>
<dbReference type="PROSITE" id="PS50002">
    <property type="entry name" value="SH3"/>
    <property type="match status" value="1"/>
</dbReference>
<dbReference type="SMART" id="SM00147">
    <property type="entry name" value="RasGEF"/>
    <property type="match status" value="1"/>
</dbReference>
<feature type="compositionally biased region" description="Polar residues" evidence="5">
    <location>
        <begin position="227"/>
        <end position="247"/>
    </location>
</feature>
<proteinExistence type="predicted"/>
<reference evidence="10" key="1">
    <citation type="submission" date="2021-11" db="EMBL/GenBank/DDBJ databases">
        <authorList>
            <person name="Herlambang A."/>
            <person name="Guo Y."/>
            <person name="Takashima Y."/>
            <person name="Nishizawa T."/>
        </authorList>
    </citation>
    <scope>NUCLEOTIDE SEQUENCE</scope>
    <source>
        <strain evidence="10">E1425</strain>
    </source>
</reference>
<evidence type="ECO:0000259" key="9">
    <source>
        <dbReference type="PROSITE" id="PS50212"/>
    </source>
</evidence>
<dbReference type="InterPro" id="IPR036020">
    <property type="entry name" value="WW_dom_sf"/>
</dbReference>
<dbReference type="CDD" id="cd06224">
    <property type="entry name" value="REM"/>
    <property type="match status" value="1"/>
</dbReference>
<evidence type="ECO:0000256" key="3">
    <source>
        <dbReference type="PROSITE-ProRule" id="PRU00168"/>
    </source>
</evidence>
<evidence type="ECO:0000259" key="8">
    <source>
        <dbReference type="PROSITE" id="PS50020"/>
    </source>
</evidence>
<evidence type="ECO:0000313" key="10">
    <source>
        <dbReference type="EMBL" id="GJJ69759.1"/>
    </source>
</evidence>
<dbReference type="GO" id="GO:0007265">
    <property type="term" value="P:Ras protein signal transduction"/>
    <property type="evidence" value="ECO:0007669"/>
    <property type="project" value="TreeGrafter"/>
</dbReference>
<dbReference type="InterPro" id="IPR036964">
    <property type="entry name" value="RASGEF_cat_dom_sf"/>
</dbReference>
<evidence type="ECO:0000259" key="6">
    <source>
        <dbReference type="PROSITE" id="PS50002"/>
    </source>
</evidence>
<feature type="compositionally biased region" description="Low complexity" evidence="5">
    <location>
        <begin position="485"/>
        <end position="502"/>
    </location>
</feature>
<dbReference type="Gene3D" id="1.10.840.10">
    <property type="entry name" value="Ras guanine-nucleotide exchange factors catalytic domain"/>
    <property type="match status" value="1"/>
</dbReference>
<dbReference type="InterPro" id="IPR000651">
    <property type="entry name" value="Ras-like_Gua-exchang_fac_N"/>
</dbReference>
<evidence type="ECO:0000313" key="11">
    <source>
        <dbReference type="Proteomes" id="UP000827284"/>
    </source>
</evidence>
<dbReference type="Gene3D" id="2.20.70.10">
    <property type="match status" value="1"/>
</dbReference>
<evidence type="ECO:0000256" key="4">
    <source>
        <dbReference type="PROSITE-ProRule" id="PRU00192"/>
    </source>
</evidence>
<dbReference type="Pfam" id="PF23518">
    <property type="entry name" value="WW_2"/>
    <property type="match status" value="1"/>
</dbReference>
<dbReference type="Pfam" id="PF00018">
    <property type="entry name" value="SH3_1"/>
    <property type="match status" value="1"/>
</dbReference>
<feature type="domain" description="SH3" evidence="6">
    <location>
        <begin position="23"/>
        <end position="86"/>
    </location>
</feature>
<dbReference type="PROSITE" id="PS50009">
    <property type="entry name" value="RASGEF_CAT"/>
    <property type="match status" value="1"/>
</dbReference>
<evidence type="ECO:0000256" key="1">
    <source>
        <dbReference type="ARBA" id="ARBA00022443"/>
    </source>
</evidence>
<evidence type="ECO:0000256" key="2">
    <source>
        <dbReference type="ARBA" id="ARBA00022658"/>
    </source>
</evidence>
<sequence>MAQPSSDSNLLSSDLAPPVLETDPFIVVRALYPYTSEDPAAAAAALSFEKDDLIQVVAQLESGWWYGFCRDQRGWFPSNFVEEITQADIDLEDGDNESDNDTSDDVHSDSRPDHRHHHQRGAESDPDSTSSDNDIETIREDLWLPQTTADGQLYYFNTRTGDSSWSIPTPGSSTVLTSVQLISAGERKSGERERERESASMLSSSQEKQDRASSVMSKNSNSNNLSGHTRTQSNSKVLKTANSNNVSELERVDNLRVKTALTEPTETDSRGGSTRPNSWQASALPTRAGSPLCQDGPTLGSPNNTVKKPSNGSSSLNSSDPLHGMPPMPALSNPFESTPTWDSLAEYTSGAIHNLIQSAEHGYKPYYQPQAAQVVQSIRVMFYASGTIDKDSAPIQLHRNLKGHHRQIMAALSRLVLSSKMASSVWPAEGAVTKMRTDADDVALSVNQFITTAQSAGVTVHDVDGKLIQDPEGPTETRSVRKLSRTFSNSSRGSSSFDGSTNGSVKPSRRSMGSSGLQTQLDYYSRSASKAVMLLSLQIDKVLETAQNSPSGGTRPSDSQRAWSLMNSSQSSQLVTQCHGAISQIGSLLTLVGEYYALVLSTHPSIKDHLFLDVRVSRQALYNNMATLMMAIQLVTDPKAQIGTLESALDASQITERSVADLAAAARSLANENDEADQRARMRSISESGSTLVGQPSTISSSDRFTVNKNGEISDMDLESTRGGTSRRSDSRPSSMLSDISYAGTGSTGSGSANVLDRFQLSQFEVSQQRSPNQGQPPSEMIVVEPHNESPPSLASLMEIIPPSVDFKSKVPLSNKAVNRGAKLKKMFGSEVPAPKTSKVVEAPWYLGYDYSPTDITLSKDGTVRGGTLPALVERLTIHDSLDSNFVMTFLLTYRSFASTKEFFEILFRRFTVEPPQGLDANEMAIWTENKLTPIRLRVFNIIKSWLESYFLEDEAEDQQVLQKIKQFSESSLMRETMSFPAVQLIKLVEKRENSDVSFRKMVLNLSTQAPQPITPRNLKRIRFLDLDALEFARQLTIMEANNYNKIKPIECLAKAWTSEDPELAAKAVNIRNMITTTNVYSNWINEIVLSELDVKKRALILRQIITVAEKLLQLNNFSLLSATTAALAQSPVHRLKRSWELVPTRYMNSLEKLRQVTSSARNWWVYRAALHNANPPCVPFVGVYLTHLVGIQDGNTDFIKSTDQHINFAKRVSTAEVIREIQQYQAVPYCLTVVPEIQTFIQKGLDASKEDAELHDMSLAVEPREGEEDKITRLLSESGFLHL</sequence>
<feature type="compositionally biased region" description="Polar residues" evidence="5">
    <location>
        <begin position="270"/>
        <end position="283"/>
    </location>
</feature>
<dbReference type="PROSITE" id="PS50212">
    <property type="entry name" value="RASGEF_NTER"/>
    <property type="match status" value="1"/>
</dbReference>